<dbReference type="GO" id="GO:0016887">
    <property type="term" value="F:ATP hydrolysis activity"/>
    <property type="evidence" value="ECO:0007669"/>
    <property type="project" value="InterPro"/>
</dbReference>
<feature type="domain" description="ABC transporter" evidence="4">
    <location>
        <begin position="4"/>
        <end position="231"/>
    </location>
</feature>
<accession>A0AAI9AG80</accession>
<evidence type="ECO:0000256" key="3">
    <source>
        <dbReference type="ARBA" id="ARBA00022840"/>
    </source>
</evidence>
<dbReference type="Proteomes" id="UP000003288">
    <property type="component" value="Unassembled WGS sequence"/>
</dbReference>
<dbReference type="GO" id="GO:0005524">
    <property type="term" value="F:ATP binding"/>
    <property type="evidence" value="ECO:0007669"/>
    <property type="project" value="UniProtKB-KW"/>
</dbReference>
<sequence>MNAIEVKNLFFKYEKEIILKNINFTLKDKEFIAIIGPNGGGKSTLLKLLLGFLKPLKGEIKIYGKNPKENSHIIGYVPQHTNFNLDIPITVFDVVMQGRLSKGKFFYNKKDKEIVKEILNNLGIYDLKKRKIKDLSGGQRQKVLIARALAIKPKIIMMDEPTSAIDIKGQKEILDLIESLDITRVVVSHDIKILLREVDKIAYVNKKMILHEGPKLNIPKDKHFCEVELIDFLKVNECGI</sequence>
<proteinExistence type="predicted"/>
<dbReference type="Pfam" id="PF00005">
    <property type="entry name" value="ABC_tran"/>
    <property type="match status" value="1"/>
</dbReference>
<dbReference type="CDD" id="cd03235">
    <property type="entry name" value="ABC_Metallic_Cations"/>
    <property type="match status" value="1"/>
</dbReference>
<dbReference type="InterPro" id="IPR050153">
    <property type="entry name" value="Metal_Ion_Import_ABC"/>
</dbReference>
<reference evidence="5 6" key="1">
    <citation type="journal article" date="2011" name="Stand. Genomic Sci.">
        <title>Draft genome sequence of Caminibacter mediatlanticus strain TB-2, an epsilonproteobacterium isolated from a deep-sea hydrothermal vent.</title>
        <authorList>
            <person name="Giovannelli D."/>
            <person name="Ferriera S."/>
            <person name="Johnson J."/>
            <person name="Kravitz S."/>
            <person name="Perez-Rodriguez I."/>
            <person name="Ricci J."/>
            <person name="O'Brien C."/>
            <person name="Voordeckers J.W."/>
            <person name="Bini E."/>
            <person name="Vetriani C."/>
        </authorList>
    </citation>
    <scope>NUCLEOTIDE SEQUENCE [LARGE SCALE GENOMIC DNA]</scope>
    <source>
        <strain evidence="5 6">TB-2</strain>
    </source>
</reference>
<dbReference type="InterPro" id="IPR027417">
    <property type="entry name" value="P-loop_NTPase"/>
</dbReference>
<evidence type="ECO:0000256" key="2">
    <source>
        <dbReference type="ARBA" id="ARBA00022741"/>
    </source>
</evidence>
<dbReference type="FunFam" id="3.40.50.300:FF:000134">
    <property type="entry name" value="Iron-enterobactin ABC transporter ATP-binding protein"/>
    <property type="match status" value="1"/>
</dbReference>
<dbReference type="Gene3D" id="3.40.50.300">
    <property type="entry name" value="P-loop containing nucleotide triphosphate hydrolases"/>
    <property type="match status" value="1"/>
</dbReference>
<keyword evidence="3" id="KW-0067">ATP-binding</keyword>
<name>A0AAI9AG80_9BACT</name>
<dbReference type="InterPro" id="IPR003593">
    <property type="entry name" value="AAA+_ATPase"/>
</dbReference>
<protein>
    <submittedName>
        <fullName evidence="5">ABC transporter</fullName>
    </submittedName>
</protein>
<dbReference type="RefSeq" id="WP_007474471.1">
    <property type="nucleotide sequence ID" value="NZ_ABCJ01000004.1"/>
</dbReference>
<comment type="caution">
    <text evidence="5">The sequence shown here is derived from an EMBL/GenBank/DDBJ whole genome shotgun (WGS) entry which is preliminary data.</text>
</comment>
<evidence type="ECO:0000313" key="5">
    <source>
        <dbReference type="EMBL" id="EDM23591.1"/>
    </source>
</evidence>
<dbReference type="EMBL" id="ABCJ01000004">
    <property type="protein sequence ID" value="EDM23591.1"/>
    <property type="molecule type" value="Genomic_DNA"/>
</dbReference>
<organism evidence="5 6">
    <name type="scientific">Caminibacter mediatlanticus TB-2</name>
    <dbReference type="NCBI Taxonomy" id="391592"/>
    <lineage>
        <taxon>Bacteria</taxon>
        <taxon>Pseudomonadati</taxon>
        <taxon>Campylobacterota</taxon>
        <taxon>Epsilonproteobacteria</taxon>
        <taxon>Nautiliales</taxon>
        <taxon>Nautiliaceae</taxon>
        <taxon>Caminibacter</taxon>
    </lineage>
</organism>
<dbReference type="PROSITE" id="PS00211">
    <property type="entry name" value="ABC_TRANSPORTER_1"/>
    <property type="match status" value="1"/>
</dbReference>
<dbReference type="InterPro" id="IPR017871">
    <property type="entry name" value="ABC_transporter-like_CS"/>
</dbReference>
<gene>
    <name evidence="5" type="ORF">CMTB2_04882</name>
</gene>
<dbReference type="PANTHER" id="PTHR42734">
    <property type="entry name" value="METAL TRANSPORT SYSTEM ATP-BINDING PROTEIN TM_0124-RELATED"/>
    <property type="match status" value="1"/>
</dbReference>
<evidence type="ECO:0000256" key="1">
    <source>
        <dbReference type="ARBA" id="ARBA00022448"/>
    </source>
</evidence>
<evidence type="ECO:0000259" key="4">
    <source>
        <dbReference type="PROSITE" id="PS50893"/>
    </source>
</evidence>
<dbReference type="SMART" id="SM00382">
    <property type="entry name" value="AAA"/>
    <property type="match status" value="1"/>
</dbReference>
<evidence type="ECO:0000313" key="6">
    <source>
        <dbReference type="Proteomes" id="UP000003288"/>
    </source>
</evidence>
<dbReference type="PROSITE" id="PS50893">
    <property type="entry name" value="ABC_TRANSPORTER_2"/>
    <property type="match status" value="1"/>
</dbReference>
<keyword evidence="2" id="KW-0547">Nucleotide-binding</keyword>
<dbReference type="SUPFAM" id="SSF52540">
    <property type="entry name" value="P-loop containing nucleoside triphosphate hydrolases"/>
    <property type="match status" value="1"/>
</dbReference>
<dbReference type="InterPro" id="IPR003439">
    <property type="entry name" value="ABC_transporter-like_ATP-bd"/>
</dbReference>
<dbReference type="AlphaFoldDB" id="A0AAI9AG80"/>
<keyword evidence="1" id="KW-0813">Transport</keyword>